<gene>
    <name evidence="1" type="ORF">GCM10011378_31320</name>
</gene>
<accession>A0ABQ1WZW8</accession>
<comment type="caution">
    <text evidence="1">The sequence shown here is derived from an EMBL/GenBank/DDBJ whole genome shotgun (WGS) entry which is preliminary data.</text>
</comment>
<protein>
    <submittedName>
        <fullName evidence="1">Uncharacterized protein</fullName>
    </submittedName>
</protein>
<name>A0ABQ1WZW8_9BACT</name>
<sequence>MEQELQGLRQEAGGLRQEMNHGFTRMESAGNNMTTAVLDAMNRQTDRYDKV</sequence>
<keyword evidence="2" id="KW-1185">Reference proteome</keyword>
<organism evidence="1 2">
    <name type="scientific">Hymenobacter glacieicola</name>
    <dbReference type="NCBI Taxonomy" id="1562124"/>
    <lineage>
        <taxon>Bacteria</taxon>
        <taxon>Pseudomonadati</taxon>
        <taxon>Bacteroidota</taxon>
        <taxon>Cytophagia</taxon>
        <taxon>Cytophagales</taxon>
        <taxon>Hymenobacteraceae</taxon>
        <taxon>Hymenobacter</taxon>
    </lineage>
</organism>
<reference evidence="2" key="1">
    <citation type="journal article" date="2019" name="Int. J. Syst. Evol. Microbiol.">
        <title>The Global Catalogue of Microorganisms (GCM) 10K type strain sequencing project: providing services to taxonomists for standard genome sequencing and annotation.</title>
        <authorList>
            <consortium name="The Broad Institute Genomics Platform"/>
            <consortium name="The Broad Institute Genome Sequencing Center for Infectious Disease"/>
            <person name="Wu L."/>
            <person name="Ma J."/>
        </authorList>
    </citation>
    <scope>NUCLEOTIDE SEQUENCE [LARGE SCALE GENOMIC DNA]</scope>
    <source>
        <strain evidence="2">CGMCC 1.12990</strain>
    </source>
</reference>
<evidence type="ECO:0000313" key="1">
    <source>
        <dbReference type="EMBL" id="GGG52801.1"/>
    </source>
</evidence>
<dbReference type="Proteomes" id="UP000601361">
    <property type="component" value="Unassembled WGS sequence"/>
</dbReference>
<dbReference type="RefSeq" id="WP_188558802.1">
    <property type="nucleotide sequence ID" value="NZ_BMGS01000008.1"/>
</dbReference>
<dbReference type="EMBL" id="BMGS01000008">
    <property type="protein sequence ID" value="GGG52801.1"/>
    <property type="molecule type" value="Genomic_DNA"/>
</dbReference>
<evidence type="ECO:0000313" key="2">
    <source>
        <dbReference type="Proteomes" id="UP000601361"/>
    </source>
</evidence>
<proteinExistence type="predicted"/>